<sequence>MNRAFGVIARVLVSGGLLLLLGACASPGGYGGYGGYPEDRGGYGQPDYGDRSRYGSQLSGTVDALDARNGRILLVVDDPRSGRTQRAAVRYDQRTRLYYQGRELAVEGLERGDVVRIDAAQSGRELWARTIEVVRDVRDGGYGRDDGYGRELRGTVAGVDARAGRIRLDGTGYAAGRGGMELAYDGRTTVEYQGRRYRPEDLERGDRVRVQARQLRGNQWLAERIIVERSVR</sequence>
<dbReference type="Pfam" id="PF18914">
    <property type="entry name" value="DUF5666"/>
    <property type="match status" value="2"/>
</dbReference>
<keyword evidence="3" id="KW-1185">Reference proteome</keyword>
<dbReference type="EMBL" id="BMME01000001">
    <property type="protein sequence ID" value="GGK03425.1"/>
    <property type="molecule type" value="Genomic_DNA"/>
</dbReference>
<reference evidence="3" key="1">
    <citation type="journal article" date="2019" name="Int. J. Syst. Evol. Microbiol.">
        <title>The Global Catalogue of Microorganisms (GCM) 10K type strain sequencing project: providing services to taxonomists for standard genome sequencing and annotation.</title>
        <authorList>
            <consortium name="The Broad Institute Genomics Platform"/>
            <consortium name="The Broad Institute Genome Sequencing Center for Infectious Disease"/>
            <person name="Wu L."/>
            <person name="Ma J."/>
        </authorList>
    </citation>
    <scope>NUCLEOTIDE SEQUENCE [LARGE SCALE GENOMIC DNA]</scope>
    <source>
        <strain evidence="3">CGMCC 1.8985</strain>
    </source>
</reference>
<accession>A0ABQ2EDU8</accession>
<dbReference type="RefSeq" id="WP_132984995.1">
    <property type="nucleotide sequence ID" value="NZ_BMME01000001.1"/>
</dbReference>
<dbReference type="Proteomes" id="UP000599009">
    <property type="component" value="Unassembled WGS sequence"/>
</dbReference>
<proteinExistence type="predicted"/>
<evidence type="ECO:0000259" key="1">
    <source>
        <dbReference type="Pfam" id="PF18914"/>
    </source>
</evidence>
<organism evidence="2 3">
    <name type="scientific">Luteimonas terricola</name>
    <dbReference type="NCBI Taxonomy" id="645597"/>
    <lineage>
        <taxon>Bacteria</taxon>
        <taxon>Pseudomonadati</taxon>
        <taxon>Pseudomonadota</taxon>
        <taxon>Gammaproteobacteria</taxon>
        <taxon>Lysobacterales</taxon>
        <taxon>Lysobacteraceae</taxon>
        <taxon>Luteimonas</taxon>
    </lineage>
</organism>
<evidence type="ECO:0000313" key="2">
    <source>
        <dbReference type="EMBL" id="GGK03425.1"/>
    </source>
</evidence>
<protein>
    <recommendedName>
        <fullName evidence="1">DUF5666 domain-containing protein</fullName>
    </recommendedName>
</protein>
<feature type="domain" description="DUF5666" evidence="1">
    <location>
        <begin position="153"/>
        <end position="225"/>
    </location>
</feature>
<feature type="domain" description="DUF5666" evidence="1">
    <location>
        <begin position="60"/>
        <end position="132"/>
    </location>
</feature>
<dbReference type="PROSITE" id="PS51257">
    <property type="entry name" value="PROKAR_LIPOPROTEIN"/>
    <property type="match status" value="1"/>
</dbReference>
<name>A0ABQ2EDU8_9GAMM</name>
<comment type="caution">
    <text evidence="2">The sequence shown here is derived from an EMBL/GenBank/DDBJ whole genome shotgun (WGS) entry which is preliminary data.</text>
</comment>
<dbReference type="InterPro" id="IPR043724">
    <property type="entry name" value="DUF5666"/>
</dbReference>
<gene>
    <name evidence="2" type="ORF">GCM10011394_10600</name>
</gene>
<evidence type="ECO:0000313" key="3">
    <source>
        <dbReference type="Proteomes" id="UP000599009"/>
    </source>
</evidence>